<dbReference type="OrthoDB" id="2446789at2759"/>
<evidence type="ECO:0000313" key="1">
    <source>
        <dbReference type="EMBL" id="KAF9574296.1"/>
    </source>
</evidence>
<dbReference type="AlphaFoldDB" id="A0A9P6FKC6"/>
<gene>
    <name evidence="1" type="ORF">BGW38_008337</name>
</gene>
<name>A0A9P6FKC6_9FUNG</name>
<comment type="caution">
    <text evidence="1">The sequence shown here is derived from an EMBL/GenBank/DDBJ whole genome shotgun (WGS) entry which is preliminary data.</text>
</comment>
<dbReference type="EMBL" id="JAABOA010005716">
    <property type="protein sequence ID" value="KAF9574296.1"/>
    <property type="molecule type" value="Genomic_DNA"/>
</dbReference>
<dbReference type="Proteomes" id="UP000780801">
    <property type="component" value="Unassembled WGS sequence"/>
</dbReference>
<proteinExistence type="predicted"/>
<organism evidence="1 2">
    <name type="scientific">Lunasporangiospora selenospora</name>
    <dbReference type="NCBI Taxonomy" id="979761"/>
    <lineage>
        <taxon>Eukaryota</taxon>
        <taxon>Fungi</taxon>
        <taxon>Fungi incertae sedis</taxon>
        <taxon>Mucoromycota</taxon>
        <taxon>Mortierellomycotina</taxon>
        <taxon>Mortierellomycetes</taxon>
        <taxon>Mortierellales</taxon>
        <taxon>Mortierellaceae</taxon>
        <taxon>Lunasporangiospora</taxon>
    </lineage>
</organism>
<reference evidence="1" key="1">
    <citation type="journal article" date="2020" name="Fungal Divers.">
        <title>Resolving the Mortierellaceae phylogeny through synthesis of multi-gene phylogenetics and phylogenomics.</title>
        <authorList>
            <person name="Vandepol N."/>
            <person name="Liber J."/>
            <person name="Desiro A."/>
            <person name="Na H."/>
            <person name="Kennedy M."/>
            <person name="Barry K."/>
            <person name="Grigoriev I.V."/>
            <person name="Miller A.N."/>
            <person name="O'Donnell K."/>
            <person name="Stajich J.E."/>
            <person name="Bonito G."/>
        </authorList>
    </citation>
    <scope>NUCLEOTIDE SEQUENCE</scope>
    <source>
        <strain evidence="1">KOD1015</strain>
    </source>
</reference>
<protein>
    <submittedName>
        <fullName evidence="1">Uncharacterized protein</fullName>
    </submittedName>
</protein>
<evidence type="ECO:0000313" key="2">
    <source>
        <dbReference type="Proteomes" id="UP000780801"/>
    </source>
</evidence>
<accession>A0A9P6FKC6</accession>
<keyword evidence="2" id="KW-1185">Reference proteome</keyword>
<sequence length="175" mass="19469">MIYTCSILQAAPSLYLQRIRQLRRISGTGIPTAVSAPPQLQLTPPFQQQSNQVSPLSDNHLDEMEDYGVETVGLDDPLPEQLDATEVCEGLAQVTLGDTPQLPLQVQSAPPSESTLSLEERLDMLATEVAESRCIIEFDVSNGFKYGMASRSRPFEEHWEEWFYGLIRDGVRSIG</sequence>